<keyword evidence="7" id="KW-1185">Reference proteome</keyword>
<feature type="domain" description="Protein kinase" evidence="5">
    <location>
        <begin position="1"/>
        <end position="101"/>
    </location>
</feature>
<dbReference type="PANTHER" id="PTHR24348:SF22">
    <property type="entry name" value="NON-SPECIFIC SERINE_THREONINE PROTEIN KINASE"/>
    <property type="match status" value="1"/>
</dbReference>
<dbReference type="GO" id="GO:0042594">
    <property type="term" value="P:response to starvation"/>
    <property type="evidence" value="ECO:0007669"/>
    <property type="project" value="TreeGrafter"/>
</dbReference>
<comment type="caution">
    <text evidence="6">The sequence shown here is derived from an EMBL/GenBank/DDBJ whole genome shotgun (WGS) entry which is preliminary data.</text>
</comment>
<gene>
    <name evidence="6" type="primary">ULK2</name>
    <name evidence="6" type="ORF">AVEN_125129_1</name>
</gene>
<evidence type="ECO:0000256" key="3">
    <source>
        <dbReference type="ARBA" id="ARBA00022777"/>
    </source>
</evidence>
<reference evidence="6 7" key="1">
    <citation type="journal article" date="2019" name="Sci. Rep.">
        <title>Orb-weaving spider Araneus ventricosus genome elucidates the spidroin gene catalogue.</title>
        <authorList>
            <person name="Kono N."/>
            <person name="Nakamura H."/>
            <person name="Ohtoshi R."/>
            <person name="Moran D.A.P."/>
            <person name="Shinohara A."/>
            <person name="Yoshida Y."/>
            <person name="Fujiwara M."/>
            <person name="Mori M."/>
            <person name="Tomita M."/>
            <person name="Arakawa K."/>
        </authorList>
    </citation>
    <scope>NUCLEOTIDE SEQUENCE [LARGE SCALE GENOMIC DNA]</scope>
</reference>
<dbReference type="PROSITE" id="PS50011">
    <property type="entry name" value="PROTEIN_KINASE_DOM"/>
    <property type="match status" value="1"/>
</dbReference>
<accession>A0A4Y2RVL9</accession>
<evidence type="ECO:0000259" key="5">
    <source>
        <dbReference type="PROSITE" id="PS50011"/>
    </source>
</evidence>
<dbReference type="GO" id="GO:0034045">
    <property type="term" value="C:phagophore assembly site membrane"/>
    <property type="evidence" value="ECO:0007669"/>
    <property type="project" value="TreeGrafter"/>
</dbReference>
<dbReference type="Pfam" id="PF00069">
    <property type="entry name" value="Pkinase"/>
    <property type="match status" value="1"/>
</dbReference>
<dbReference type="GO" id="GO:0000045">
    <property type="term" value="P:autophagosome assembly"/>
    <property type="evidence" value="ECO:0007669"/>
    <property type="project" value="TreeGrafter"/>
</dbReference>
<dbReference type="GO" id="GO:0005776">
    <property type="term" value="C:autophagosome"/>
    <property type="evidence" value="ECO:0007669"/>
    <property type="project" value="TreeGrafter"/>
</dbReference>
<evidence type="ECO:0000313" key="7">
    <source>
        <dbReference type="Proteomes" id="UP000499080"/>
    </source>
</evidence>
<dbReference type="Proteomes" id="UP000499080">
    <property type="component" value="Unassembled WGS sequence"/>
</dbReference>
<proteinExistence type="predicted"/>
<dbReference type="Gene3D" id="1.10.510.10">
    <property type="entry name" value="Transferase(Phosphotransferase) domain 1"/>
    <property type="match status" value="1"/>
</dbReference>
<evidence type="ECO:0000256" key="4">
    <source>
        <dbReference type="ARBA" id="ARBA00022840"/>
    </source>
</evidence>
<keyword evidence="4" id="KW-0067">ATP-binding</keyword>
<evidence type="ECO:0000256" key="2">
    <source>
        <dbReference type="ARBA" id="ARBA00022741"/>
    </source>
</evidence>
<dbReference type="InterPro" id="IPR011009">
    <property type="entry name" value="Kinase-like_dom_sf"/>
</dbReference>
<dbReference type="SUPFAM" id="SSF56112">
    <property type="entry name" value="Protein kinase-like (PK-like)"/>
    <property type="match status" value="1"/>
</dbReference>
<dbReference type="GO" id="GO:0000422">
    <property type="term" value="P:autophagy of mitochondrion"/>
    <property type="evidence" value="ECO:0007669"/>
    <property type="project" value="TreeGrafter"/>
</dbReference>
<dbReference type="OrthoDB" id="346907at2759"/>
<dbReference type="InterPro" id="IPR045269">
    <property type="entry name" value="Atg1-like"/>
</dbReference>
<dbReference type="InterPro" id="IPR000719">
    <property type="entry name" value="Prot_kinase_dom"/>
</dbReference>
<name>A0A4Y2RVL9_ARAVE</name>
<sequence>MAATLCGSPMYMVPDVMSSKYDAKADFWSIGTIGFQCLTGRTPFTANNLQMLKNFYEKNANPTPNIPDDTSHELTDLLVRLMKRDSKDRMDFDELFTHTTILS</sequence>
<dbReference type="GO" id="GO:0004674">
    <property type="term" value="F:protein serine/threonine kinase activity"/>
    <property type="evidence" value="ECO:0007669"/>
    <property type="project" value="InterPro"/>
</dbReference>
<dbReference type="GO" id="GO:0034727">
    <property type="term" value="P:piecemeal microautophagy of the nucleus"/>
    <property type="evidence" value="ECO:0007669"/>
    <property type="project" value="TreeGrafter"/>
</dbReference>
<dbReference type="GO" id="GO:0005829">
    <property type="term" value="C:cytosol"/>
    <property type="evidence" value="ECO:0007669"/>
    <property type="project" value="TreeGrafter"/>
</dbReference>
<dbReference type="GO" id="GO:0005524">
    <property type="term" value="F:ATP binding"/>
    <property type="evidence" value="ECO:0007669"/>
    <property type="project" value="UniProtKB-KW"/>
</dbReference>
<evidence type="ECO:0000313" key="6">
    <source>
        <dbReference type="EMBL" id="GBN79289.1"/>
    </source>
</evidence>
<keyword evidence="1" id="KW-0808">Transferase</keyword>
<evidence type="ECO:0000256" key="1">
    <source>
        <dbReference type="ARBA" id="ARBA00022679"/>
    </source>
</evidence>
<protein>
    <submittedName>
        <fullName evidence="6">Serine/threonine-protein kinase ULK2</fullName>
    </submittedName>
</protein>
<dbReference type="PANTHER" id="PTHR24348">
    <property type="entry name" value="SERINE/THREONINE-PROTEIN KINASE UNC-51-RELATED"/>
    <property type="match status" value="1"/>
</dbReference>
<organism evidence="6 7">
    <name type="scientific">Araneus ventricosus</name>
    <name type="common">Orbweaver spider</name>
    <name type="synonym">Epeira ventricosa</name>
    <dbReference type="NCBI Taxonomy" id="182803"/>
    <lineage>
        <taxon>Eukaryota</taxon>
        <taxon>Metazoa</taxon>
        <taxon>Ecdysozoa</taxon>
        <taxon>Arthropoda</taxon>
        <taxon>Chelicerata</taxon>
        <taxon>Arachnida</taxon>
        <taxon>Araneae</taxon>
        <taxon>Araneomorphae</taxon>
        <taxon>Entelegynae</taxon>
        <taxon>Araneoidea</taxon>
        <taxon>Araneidae</taxon>
        <taxon>Araneus</taxon>
    </lineage>
</organism>
<dbReference type="EMBL" id="BGPR01018488">
    <property type="protein sequence ID" value="GBN79289.1"/>
    <property type="molecule type" value="Genomic_DNA"/>
</dbReference>
<dbReference type="AlphaFoldDB" id="A0A4Y2RVL9"/>
<dbReference type="GO" id="GO:0010506">
    <property type="term" value="P:regulation of autophagy"/>
    <property type="evidence" value="ECO:0007669"/>
    <property type="project" value="InterPro"/>
</dbReference>
<dbReference type="GO" id="GO:0061709">
    <property type="term" value="P:reticulophagy"/>
    <property type="evidence" value="ECO:0007669"/>
    <property type="project" value="TreeGrafter"/>
</dbReference>
<keyword evidence="3 6" id="KW-0418">Kinase</keyword>
<keyword evidence="2" id="KW-0547">Nucleotide-binding</keyword>